<feature type="transmembrane region" description="Helical" evidence="1">
    <location>
        <begin position="207"/>
        <end position="226"/>
    </location>
</feature>
<dbReference type="InterPro" id="IPR046477">
    <property type="entry name" value="DUF6798"/>
</dbReference>
<keyword evidence="1" id="KW-0812">Transmembrane</keyword>
<feature type="transmembrane region" description="Helical" evidence="1">
    <location>
        <begin position="167"/>
        <end position="195"/>
    </location>
</feature>
<reference evidence="3 4" key="1">
    <citation type="submission" date="2019-08" db="EMBL/GenBank/DDBJ databases">
        <title>Deep-cultivation of Planctomycetes and their phenomic and genomic characterization uncovers novel biology.</title>
        <authorList>
            <person name="Wiegand S."/>
            <person name="Jogler M."/>
            <person name="Boedeker C."/>
            <person name="Pinto D."/>
            <person name="Vollmers J."/>
            <person name="Rivas-Marin E."/>
            <person name="Kohn T."/>
            <person name="Peeters S.H."/>
            <person name="Heuer A."/>
            <person name="Rast P."/>
            <person name="Oberbeckmann S."/>
            <person name="Bunk B."/>
            <person name="Jeske O."/>
            <person name="Meyerdierks A."/>
            <person name="Storesund J.E."/>
            <person name="Kallscheuer N."/>
            <person name="Luecker S."/>
            <person name="Lage O.M."/>
            <person name="Pohl T."/>
            <person name="Merkel B.J."/>
            <person name="Hornburger P."/>
            <person name="Mueller R.-W."/>
            <person name="Bruemmer F."/>
            <person name="Labrenz M."/>
            <person name="Spormann A.M."/>
            <person name="Op Den Camp H."/>
            <person name="Overmann J."/>
            <person name="Amann R."/>
            <person name="Jetten M.S.M."/>
            <person name="Mascher T."/>
            <person name="Medema M.H."/>
            <person name="Devos D.P."/>
            <person name="Kaster A.-K."/>
            <person name="Ovreas L."/>
            <person name="Rohde M."/>
            <person name="Galperin M.Y."/>
            <person name="Jogler C."/>
        </authorList>
    </citation>
    <scope>NUCLEOTIDE SEQUENCE [LARGE SCALE GENOMIC DNA]</scope>
    <source>
        <strain evidence="3 4">LF1</strain>
    </source>
</reference>
<keyword evidence="1" id="KW-1133">Transmembrane helix</keyword>
<feature type="domain" description="DUF6798" evidence="2">
    <location>
        <begin position="412"/>
        <end position="471"/>
    </location>
</feature>
<dbReference type="EMBL" id="VRLW01000001">
    <property type="protein sequence ID" value="KAA1262033.1"/>
    <property type="molecule type" value="Genomic_DNA"/>
</dbReference>
<protein>
    <recommendedName>
        <fullName evidence="2">DUF6798 domain-containing protein</fullName>
    </recommendedName>
</protein>
<gene>
    <name evidence="3" type="ORF">LF1_45940</name>
</gene>
<sequence length="534" mass="60563">MNARESSMNKPTPWRLLAEWFLLIALMFVYAGDAPPMVNEAHYLVKAKNFWQPDWCAADLFASSGKAHVFFYWALGWPTQYFSLETTAWIGRIVGWSVLAFGLMRLSHVFSRTGYASIAIAVLWIAGIEYGNLAGEWVVGGIEGKVPAYGFVLAAIAELARRNWNRVWVLLGIASAFHVLTGGWSVIAAMFAWAVTEAGKPKRHPLLTRWLFLGGLISLAGIIPAAQLMMGTSSTDAAQAAKIYSLFRIRHHLLPSDFLTWWYIRHGIVITILICFAIRQRVANRLKEDEEAERRFLAFVGGAGLIAVGGLLIGLLVSIFPDLSARLLRYYWFRLSDAMIPLGMAIVVVGTLSDQDKRWRVAAKSLLVLAFLMVGYASVDRMLQRVPPSVNNRLMGWDMDSDAATKRAVFKDWLAVCNWAALSSPENEVFLTPRHQQTFKWYSGRSEVVNWKDVPQDAISLIEWKKRFQEVFPERLGAIRVTINYKTLRKFREQYNVRYMIVDRRVVGEHLPLLRVYPTESSDNVNYAVYETPK</sequence>
<organism evidence="3 4">
    <name type="scientific">Rubripirellula obstinata</name>
    <dbReference type="NCBI Taxonomy" id="406547"/>
    <lineage>
        <taxon>Bacteria</taxon>
        <taxon>Pseudomonadati</taxon>
        <taxon>Planctomycetota</taxon>
        <taxon>Planctomycetia</taxon>
        <taxon>Pirellulales</taxon>
        <taxon>Pirellulaceae</taxon>
        <taxon>Rubripirellula</taxon>
    </lineage>
</organism>
<dbReference type="Proteomes" id="UP000322699">
    <property type="component" value="Unassembled WGS sequence"/>
</dbReference>
<evidence type="ECO:0000256" key="1">
    <source>
        <dbReference type="SAM" id="Phobius"/>
    </source>
</evidence>
<dbReference type="AlphaFoldDB" id="A0A5B1CRM4"/>
<keyword evidence="1" id="KW-0472">Membrane</keyword>
<dbReference type="Pfam" id="PF20604">
    <property type="entry name" value="DUF6798"/>
    <property type="match status" value="1"/>
</dbReference>
<feature type="transmembrane region" description="Helical" evidence="1">
    <location>
        <begin position="361"/>
        <end position="379"/>
    </location>
</feature>
<evidence type="ECO:0000313" key="4">
    <source>
        <dbReference type="Proteomes" id="UP000322699"/>
    </source>
</evidence>
<evidence type="ECO:0000259" key="2">
    <source>
        <dbReference type="Pfam" id="PF20604"/>
    </source>
</evidence>
<feature type="transmembrane region" description="Helical" evidence="1">
    <location>
        <begin position="331"/>
        <end position="349"/>
    </location>
</feature>
<name>A0A5B1CRM4_9BACT</name>
<evidence type="ECO:0000313" key="3">
    <source>
        <dbReference type="EMBL" id="KAA1262033.1"/>
    </source>
</evidence>
<feature type="transmembrane region" description="Helical" evidence="1">
    <location>
        <begin position="113"/>
        <end position="131"/>
    </location>
</feature>
<feature type="transmembrane region" description="Helical" evidence="1">
    <location>
        <begin position="260"/>
        <end position="278"/>
    </location>
</feature>
<comment type="caution">
    <text evidence="3">The sequence shown here is derived from an EMBL/GenBank/DDBJ whole genome shotgun (WGS) entry which is preliminary data.</text>
</comment>
<proteinExistence type="predicted"/>
<feature type="transmembrane region" description="Helical" evidence="1">
    <location>
        <begin position="89"/>
        <end position="106"/>
    </location>
</feature>
<feature type="transmembrane region" description="Helical" evidence="1">
    <location>
        <begin position="298"/>
        <end position="319"/>
    </location>
</feature>
<accession>A0A5B1CRM4</accession>
<keyword evidence="4" id="KW-1185">Reference proteome</keyword>